<feature type="compositionally biased region" description="Basic and acidic residues" evidence="1">
    <location>
        <begin position="174"/>
        <end position="198"/>
    </location>
</feature>
<dbReference type="GO" id="GO:0070692">
    <property type="term" value="C:CTDK-1 complex"/>
    <property type="evidence" value="ECO:0007669"/>
    <property type="project" value="InterPro"/>
</dbReference>
<dbReference type="EMBL" id="MU007078">
    <property type="protein sequence ID" value="KAF2423709.1"/>
    <property type="molecule type" value="Genomic_DNA"/>
</dbReference>
<evidence type="ECO:0000313" key="3">
    <source>
        <dbReference type="EMBL" id="KAF2423709.1"/>
    </source>
</evidence>
<dbReference type="PANTHER" id="PTHR28291">
    <property type="entry name" value="CTD KINASE SUBUNIT GAMMA"/>
    <property type="match status" value="1"/>
</dbReference>
<dbReference type="Gene3D" id="1.25.40.90">
    <property type="match status" value="1"/>
</dbReference>
<dbReference type="GO" id="GO:0045943">
    <property type="term" value="P:positive regulation of transcription by RNA polymerase I"/>
    <property type="evidence" value="ECO:0007669"/>
    <property type="project" value="TreeGrafter"/>
</dbReference>
<sequence length="251" mass="28281">MSDPFAIRMNFKRSYLEKMTSSPVSQQRAAAYALRYKDQDEDLHSCILEQLENSNINLRANIMYFIEHLCDAAKREGHLDYVRNVERDLGRICDLVAPGERGGATNIKVVRKVLQNLQNKSLLQQSSCSKVESAFTSREITALSKLSKSLPPTTTSTTAMDIDPPSQATTSKPDGIHELDEKDVEQRMEEDRERHKRTREDMWAVDPEEELELLYESGRGGLTAQLLRDCVDDGKGRVLAMRMDGMGVGGV</sequence>
<dbReference type="InterPro" id="IPR008942">
    <property type="entry name" value="ENTH_VHS"/>
</dbReference>
<proteinExistence type="predicted"/>
<feature type="region of interest" description="Disordered" evidence="1">
    <location>
        <begin position="147"/>
        <end position="198"/>
    </location>
</feature>
<gene>
    <name evidence="3" type="ORF">EJ08DRAFT_682094</name>
</gene>
<evidence type="ECO:0000256" key="1">
    <source>
        <dbReference type="SAM" id="MobiDB-lite"/>
    </source>
</evidence>
<name>A0A9P4TVC4_9PEZI</name>
<feature type="domain" description="CID" evidence="2">
    <location>
        <begin position="3"/>
        <end position="139"/>
    </location>
</feature>
<evidence type="ECO:0000313" key="4">
    <source>
        <dbReference type="Proteomes" id="UP000800235"/>
    </source>
</evidence>
<dbReference type="InterPro" id="IPR024638">
    <property type="entry name" value="Ctk3_N"/>
</dbReference>
<dbReference type="Pfam" id="PF12350">
    <property type="entry name" value="CTK3_C"/>
    <property type="match status" value="1"/>
</dbReference>
<protein>
    <recommendedName>
        <fullName evidence="2">CID domain-containing protein</fullName>
    </recommendedName>
</protein>
<dbReference type="Pfam" id="PF12243">
    <property type="entry name" value="CTK3"/>
    <property type="match status" value="1"/>
</dbReference>
<keyword evidence="4" id="KW-1185">Reference proteome</keyword>
<evidence type="ECO:0000259" key="2">
    <source>
        <dbReference type="PROSITE" id="PS51391"/>
    </source>
</evidence>
<dbReference type="GO" id="GO:0032786">
    <property type="term" value="P:positive regulation of DNA-templated transcription, elongation"/>
    <property type="evidence" value="ECO:0007669"/>
    <property type="project" value="InterPro"/>
</dbReference>
<dbReference type="Proteomes" id="UP000800235">
    <property type="component" value="Unassembled WGS sequence"/>
</dbReference>
<organism evidence="3 4">
    <name type="scientific">Tothia fuscella</name>
    <dbReference type="NCBI Taxonomy" id="1048955"/>
    <lineage>
        <taxon>Eukaryota</taxon>
        <taxon>Fungi</taxon>
        <taxon>Dikarya</taxon>
        <taxon>Ascomycota</taxon>
        <taxon>Pezizomycotina</taxon>
        <taxon>Dothideomycetes</taxon>
        <taxon>Pleosporomycetidae</taxon>
        <taxon>Venturiales</taxon>
        <taxon>Cylindrosympodiaceae</taxon>
        <taxon>Tothia</taxon>
    </lineage>
</organism>
<dbReference type="OrthoDB" id="21266at2759"/>
<dbReference type="PROSITE" id="PS51391">
    <property type="entry name" value="CID"/>
    <property type="match status" value="1"/>
</dbReference>
<dbReference type="PANTHER" id="PTHR28291:SF1">
    <property type="entry name" value="CTD KINASE SUBUNIT GAMMA"/>
    <property type="match status" value="1"/>
</dbReference>
<accession>A0A9P4TVC4</accession>
<feature type="compositionally biased region" description="Low complexity" evidence="1">
    <location>
        <begin position="147"/>
        <end position="159"/>
    </location>
</feature>
<dbReference type="InterPro" id="IPR042326">
    <property type="entry name" value="Ctk3"/>
</dbReference>
<dbReference type="AlphaFoldDB" id="A0A9P4TVC4"/>
<dbReference type="InterPro" id="IPR006569">
    <property type="entry name" value="CID_dom"/>
</dbReference>
<reference evidence="3" key="1">
    <citation type="journal article" date="2020" name="Stud. Mycol.">
        <title>101 Dothideomycetes genomes: a test case for predicting lifestyles and emergence of pathogens.</title>
        <authorList>
            <person name="Haridas S."/>
            <person name="Albert R."/>
            <person name="Binder M."/>
            <person name="Bloem J."/>
            <person name="Labutti K."/>
            <person name="Salamov A."/>
            <person name="Andreopoulos B."/>
            <person name="Baker S."/>
            <person name="Barry K."/>
            <person name="Bills G."/>
            <person name="Bluhm B."/>
            <person name="Cannon C."/>
            <person name="Castanera R."/>
            <person name="Culley D."/>
            <person name="Daum C."/>
            <person name="Ezra D."/>
            <person name="Gonzalez J."/>
            <person name="Henrissat B."/>
            <person name="Kuo A."/>
            <person name="Liang C."/>
            <person name="Lipzen A."/>
            <person name="Lutzoni F."/>
            <person name="Magnuson J."/>
            <person name="Mondo S."/>
            <person name="Nolan M."/>
            <person name="Ohm R."/>
            <person name="Pangilinan J."/>
            <person name="Park H.-J."/>
            <person name="Ramirez L."/>
            <person name="Alfaro M."/>
            <person name="Sun H."/>
            <person name="Tritt A."/>
            <person name="Yoshinaga Y."/>
            <person name="Zwiers L.-H."/>
            <person name="Turgeon B."/>
            <person name="Goodwin S."/>
            <person name="Spatafora J."/>
            <person name="Crous P."/>
            <person name="Grigoriev I."/>
        </authorList>
    </citation>
    <scope>NUCLEOTIDE SEQUENCE</scope>
    <source>
        <strain evidence="3">CBS 130266</strain>
    </source>
</reference>
<comment type="caution">
    <text evidence="3">The sequence shown here is derived from an EMBL/GenBank/DDBJ whole genome shotgun (WGS) entry which is preliminary data.</text>
</comment>
<dbReference type="InterPro" id="IPR024637">
    <property type="entry name" value="Ctk3_C"/>
</dbReference>